<accession>A0A816AG60</accession>
<gene>
    <name evidence="2" type="ORF">EDS130_LOCUS42443</name>
    <name evidence="3" type="ORF">XAT740_LOCUS47255</name>
</gene>
<dbReference type="Proteomes" id="UP000663828">
    <property type="component" value="Unassembled WGS sequence"/>
</dbReference>
<evidence type="ECO:0000256" key="1">
    <source>
        <dbReference type="SAM" id="SignalP"/>
    </source>
</evidence>
<feature type="signal peptide" evidence="1">
    <location>
        <begin position="1"/>
        <end position="16"/>
    </location>
</feature>
<dbReference type="AlphaFoldDB" id="A0A816AG60"/>
<sequence>MVFIFMTFLVFGLVNGNANRFHWYELPNAYLGNFFVREDTLRDSLGFAAWFDPYFKNEPNLGAAIDRCENHNLRRLFISPDQAAAITCYTSGTRLPTSLNYALRSLDKALITAWTPYLQFFHLGVQNLPEETPPELCRGDPFVYSAVNHSYVTLPLSWSNSAAYCDMRSYASGGPCTKIILLQPFRSTKRLDTYASFDEKEWITLPGTVGQIQDIIPQNGGVCRIIRVRQVNPIQVS</sequence>
<keyword evidence="4" id="KW-1185">Reference proteome</keyword>
<dbReference type="Proteomes" id="UP000663852">
    <property type="component" value="Unassembled WGS sequence"/>
</dbReference>
<reference evidence="3" key="1">
    <citation type="submission" date="2021-02" db="EMBL/GenBank/DDBJ databases">
        <authorList>
            <person name="Nowell W R."/>
        </authorList>
    </citation>
    <scope>NUCLEOTIDE SEQUENCE</scope>
</reference>
<evidence type="ECO:0000313" key="4">
    <source>
        <dbReference type="Proteomes" id="UP000663828"/>
    </source>
</evidence>
<protein>
    <submittedName>
        <fullName evidence="3">Uncharacterized protein</fullName>
    </submittedName>
</protein>
<dbReference type="EMBL" id="CAJNOJ010000618">
    <property type="protein sequence ID" value="CAF1497896.1"/>
    <property type="molecule type" value="Genomic_DNA"/>
</dbReference>
<name>A0A816AG60_ADIRI</name>
<evidence type="ECO:0000313" key="2">
    <source>
        <dbReference type="EMBL" id="CAF1497896.1"/>
    </source>
</evidence>
<proteinExistence type="predicted"/>
<organism evidence="3 4">
    <name type="scientific">Adineta ricciae</name>
    <name type="common">Rotifer</name>
    <dbReference type="NCBI Taxonomy" id="249248"/>
    <lineage>
        <taxon>Eukaryota</taxon>
        <taxon>Metazoa</taxon>
        <taxon>Spiralia</taxon>
        <taxon>Gnathifera</taxon>
        <taxon>Rotifera</taxon>
        <taxon>Eurotatoria</taxon>
        <taxon>Bdelloidea</taxon>
        <taxon>Adinetida</taxon>
        <taxon>Adinetidae</taxon>
        <taxon>Adineta</taxon>
    </lineage>
</organism>
<comment type="caution">
    <text evidence="3">The sequence shown here is derived from an EMBL/GenBank/DDBJ whole genome shotgun (WGS) entry which is preliminary data.</text>
</comment>
<dbReference type="EMBL" id="CAJNOR010006515">
    <property type="protein sequence ID" value="CAF1597230.1"/>
    <property type="molecule type" value="Genomic_DNA"/>
</dbReference>
<keyword evidence="1" id="KW-0732">Signal</keyword>
<feature type="chain" id="PRO_5036229580" evidence="1">
    <location>
        <begin position="17"/>
        <end position="237"/>
    </location>
</feature>
<evidence type="ECO:0000313" key="3">
    <source>
        <dbReference type="EMBL" id="CAF1597230.1"/>
    </source>
</evidence>